<evidence type="ECO:0008006" key="4">
    <source>
        <dbReference type="Google" id="ProtNLM"/>
    </source>
</evidence>
<evidence type="ECO:0000256" key="1">
    <source>
        <dbReference type="SAM" id="SignalP"/>
    </source>
</evidence>
<dbReference type="AlphaFoldDB" id="A0A5B1CL58"/>
<dbReference type="RefSeq" id="WP_149752789.1">
    <property type="nucleotide sequence ID" value="NZ_VRLW01000001.1"/>
</dbReference>
<dbReference type="CDD" id="cd11576">
    <property type="entry name" value="GH99_GH71_like_2"/>
    <property type="match status" value="1"/>
</dbReference>
<keyword evidence="1" id="KW-0732">Signal</keyword>
<gene>
    <name evidence="2" type="ORF">LF1_27990</name>
</gene>
<reference evidence="2 3" key="1">
    <citation type="submission" date="2019-08" db="EMBL/GenBank/DDBJ databases">
        <title>Deep-cultivation of Planctomycetes and their phenomic and genomic characterization uncovers novel biology.</title>
        <authorList>
            <person name="Wiegand S."/>
            <person name="Jogler M."/>
            <person name="Boedeker C."/>
            <person name="Pinto D."/>
            <person name="Vollmers J."/>
            <person name="Rivas-Marin E."/>
            <person name="Kohn T."/>
            <person name="Peeters S.H."/>
            <person name="Heuer A."/>
            <person name="Rast P."/>
            <person name="Oberbeckmann S."/>
            <person name="Bunk B."/>
            <person name="Jeske O."/>
            <person name="Meyerdierks A."/>
            <person name="Storesund J.E."/>
            <person name="Kallscheuer N."/>
            <person name="Luecker S."/>
            <person name="Lage O.M."/>
            <person name="Pohl T."/>
            <person name="Merkel B.J."/>
            <person name="Hornburger P."/>
            <person name="Mueller R.-W."/>
            <person name="Bruemmer F."/>
            <person name="Labrenz M."/>
            <person name="Spormann A.M."/>
            <person name="Op Den Camp H."/>
            <person name="Overmann J."/>
            <person name="Amann R."/>
            <person name="Jetten M.S.M."/>
            <person name="Mascher T."/>
            <person name="Medema M.H."/>
            <person name="Devos D.P."/>
            <person name="Kaster A.-K."/>
            <person name="Ovreas L."/>
            <person name="Rohde M."/>
            <person name="Galperin M.Y."/>
            <person name="Jogler C."/>
        </authorList>
    </citation>
    <scope>NUCLEOTIDE SEQUENCE [LARGE SCALE GENOMIC DNA]</scope>
    <source>
        <strain evidence="2 3">LF1</strain>
    </source>
</reference>
<accession>A0A5B1CL58</accession>
<feature type="chain" id="PRO_5022863918" description="Xylosidase/arabinosidase" evidence="1">
    <location>
        <begin position="21"/>
        <end position="416"/>
    </location>
</feature>
<dbReference type="EMBL" id="VRLW01000001">
    <property type="protein sequence ID" value="KAA1260260.1"/>
    <property type="molecule type" value="Genomic_DNA"/>
</dbReference>
<comment type="caution">
    <text evidence="2">The sequence shown here is derived from an EMBL/GenBank/DDBJ whole genome shotgun (WGS) entry which is preliminary data.</text>
</comment>
<dbReference type="Proteomes" id="UP000322699">
    <property type="component" value="Unassembled WGS sequence"/>
</dbReference>
<evidence type="ECO:0000313" key="2">
    <source>
        <dbReference type="EMBL" id="KAA1260260.1"/>
    </source>
</evidence>
<dbReference type="Gene3D" id="3.20.20.80">
    <property type="entry name" value="Glycosidases"/>
    <property type="match status" value="1"/>
</dbReference>
<name>A0A5B1CL58_9BACT</name>
<organism evidence="2 3">
    <name type="scientific">Rubripirellula obstinata</name>
    <dbReference type="NCBI Taxonomy" id="406547"/>
    <lineage>
        <taxon>Bacteria</taxon>
        <taxon>Pseudomonadati</taxon>
        <taxon>Planctomycetota</taxon>
        <taxon>Planctomycetia</taxon>
        <taxon>Pirellulales</taxon>
        <taxon>Pirellulaceae</taxon>
        <taxon>Rubripirellula</taxon>
    </lineage>
</organism>
<feature type="signal peptide" evidence="1">
    <location>
        <begin position="1"/>
        <end position="20"/>
    </location>
</feature>
<sequence precursor="true">MHRPLLSFLPLLLMGGFSLADDTNNRNDVVDRSTLTGKVMCGYQGWFNCPGDGADLGWIHWSRNQPPGPGNVTVDMWPDLTEYDDDELYETKFKHADGRTAEVFSSANEKTVLRHFQWMQQYGIDGAFVQRFANGLKNPKHRAHKNSVLANAAKGANQHGRTFAVMYDLSGIKSDDANLVQRDWLALQKQQAIAGNEAYLHHDGKPVVSIWGIGFNDGRKYSLEYCHNLIKWFKSQGCTVMIGIPTYWRTQTRDTMEDEALHETIASADIVSPWTVGRYRTPKQARRHATEVSAKDLAWCKKRNLDYLPVVFPGFSWYNLKGNQDAAIPRLKGEFLWSQISSAKKIGCDMIYVAMFDEVDEGTAIFKCTDDPPVNDGAKFIGIEGVPTDHYLKIVGAAGKLLRGEIPLTESLPVLD</sequence>
<protein>
    <recommendedName>
        <fullName evidence="4">Xylosidase/arabinosidase</fullName>
    </recommendedName>
</protein>
<keyword evidence="3" id="KW-1185">Reference proteome</keyword>
<evidence type="ECO:0000313" key="3">
    <source>
        <dbReference type="Proteomes" id="UP000322699"/>
    </source>
</evidence>
<proteinExistence type="predicted"/>